<dbReference type="InterPro" id="IPR017926">
    <property type="entry name" value="GATASE"/>
</dbReference>
<dbReference type="Proteomes" id="UP000837803">
    <property type="component" value="Unassembled WGS sequence"/>
</dbReference>
<keyword evidence="3" id="KW-0456">Lyase</keyword>
<dbReference type="RefSeq" id="WP_238750143.1">
    <property type="nucleotide sequence ID" value="NZ_CAKLPZ010000001.1"/>
</dbReference>
<feature type="domain" description="Glutamine amidotransferase" evidence="2">
    <location>
        <begin position="4"/>
        <end position="186"/>
    </location>
</feature>
<dbReference type="InterPro" id="IPR006221">
    <property type="entry name" value="TrpG/PapA_dom"/>
</dbReference>
<protein>
    <submittedName>
        <fullName evidence="3">Anthranilate synthase component 2</fullName>
        <ecNumber evidence="3">4.1.3.27</ecNumber>
    </submittedName>
</protein>
<dbReference type="EMBL" id="CAKLPZ010000001">
    <property type="protein sequence ID" value="CAH1000050.1"/>
    <property type="molecule type" value="Genomic_DNA"/>
</dbReference>
<evidence type="ECO:0000313" key="4">
    <source>
        <dbReference type="Proteomes" id="UP000837803"/>
    </source>
</evidence>
<dbReference type="PRINTS" id="PR00096">
    <property type="entry name" value="GATASE"/>
</dbReference>
<dbReference type="SUPFAM" id="SSF52317">
    <property type="entry name" value="Class I glutamine amidotransferase-like"/>
    <property type="match status" value="1"/>
</dbReference>
<dbReference type="EC" id="4.1.3.27" evidence="3"/>
<evidence type="ECO:0000313" key="3">
    <source>
        <dbReference type="EMBL" id="CAH1000050.1"/>
    </source>
</evidence>
<dbReference type="NCBIfam" id="TIGR00566">
    <property type="entry name" value="trpG_papA"/>
    <property type="match status" value="1"/>
</dbReference>
<dbReference type="InterPro" id="IPR029062">
    <property type="entry name" value="Class_I_gatase-like"/>
</dbReference>
<dbReference type="PRINTS" id="PR00097">
    <property type="entry name" value="ANTSNTHASEII"/>
</dbReference>
<dbReference type="CDD" id="cd01743">
    <property type="entry name" value="GATase1_Anthranilate_Synthase"/>
    <property type="match status" value="1"/>
</dbReference>
<keyword evidence="1" id="KW-0315">Glutamine amidotransferase</keyword>
<dbReference type="InterPro" id="IPR050472">
    <property type="entry name" value="Anth_synth/Amidotransfase"/>
</dbReference>
<keyword evidence="4" id="KW-1185">Reference proteome</keyword>
<organism evidence="3 4">
    <name type="scientific">Neolewinella maritima</name>
    <dbReference type="NCBI Taxonomy" id="1383882"/>
    <lineage>
        <taxon>Bacteria</taxon>
        <taxon>Pseudomonadati</taxon>
        <taxon>Bacteroidota</taxon>
        <taxon>Saprospiria</taxon>
        <taxon>Saprospirales</taxon>
        <taxon>Lewinellaceae</taxon>
        <taxon>Neolewinella</taxon>
    </lineage>
</organism>
<dbReference type="Gene3D" id="3.40.50.880">
    <property type="match status" value="1"/>
</dbReference>
<accession>A0ABM9AYZ9</accession>
<evidence type="ECO:0000256" key="1">
    <source>
        <dbReference type="ARBA" id="ARBA00022962"/>
    </source>
</evidence>
<comment type="caution">
    <text evidence="3">The sequence shown here is derived from an EMBL/GenBank/DDBJ whole genome shotgun (WGS) entry which is preliminary data.</text>
</comment>
<dbReference type="Pfam" id="PF00117">
    <property type="entry name" value="GATase"/>
    <property type="match status" value="1"/>
</dbReference>
<reference evidence="3" key="1">
    <citation type="submission" date="2021-12" db="EMBL/GenBank/DDBJ databases">
        <authorList>
            <person name="Rodrigo-Torres L."/>
            <person name="Arahal R. D."/>
            <person name="Lucena T."/>
        </authorList>
    </citation>
    <scope>NUCLEOTIDE SEQUENCE</scope>
    <source>
        <strain evidence="3">CECT 8419</strain>
    </source>
</reference>
<dbReference type="PANTHER" id="PTHR43418:SF4">
    <property type="entry name" value="MULTIFUNCTIONAL TRYPTOPHAN BIOSYNTHESIS PROTEIN"/>
    <property type="match status" value="1"/>
</dbReference>
<dbReference type="GO" id="GO:0004049">
    <property type="term" value="F:anthranilate synthase activity"/>
    <property type="evidence" value="ECO:0007669"/>
    <property type="project" value="UniProtKB-EC"/>
</dbReference>
<dbReference type="PRINTS" id="PR00099">
    <property type="entry name" value="CPSGATASE"/>
</dbReference>
<gene>
    <name evidence="3" type="primary">trpG</name>
    <name evidence="3" type="ORF">LEM8419_01234</name>
</gene>
<evidence type="ECO:0000259" key="2">
    <source>
        <dbReference type="Pfam" id="PF00117"/>
    </source>
</evidence>
<name>A0ABM9AYZ9_9BACT</name>
<dbReference type="PROSITE" id="PS51273">
    <property type="entry name" value="GATASE_TYPE_1"/>
    <property type="match status" value="1"/>
</dbReference>
<proteinExistence type="predicted"/>
<sequence>MKVLILDNYDSFTYNLVHYMEEELGERVDVYRNDQISLDEVGAYDLIVLSPGPGLPAEAGIMPGLIQRYKEDKVIFGVCLGHQAIGEAFGAKLHNLDQVHHGIETDMQRIQTDDVLFADVPDSFRAGRYHSWVIDPATLPAELEVTATDEAGGIMALRHREFPIFGVQFHPESIMTEHGRLMIHNLLTYVKARTATPA</sequence>
<dbReference type="PANTHER" id="PTHR43418">
    <property type="entry name" value="MULTIFUNCTIONAL TRYPTOPHAN BIOSYNTHESIS PROTEIN-RELATED"/>
    <property type="match status" value="1"/>
</dbReference>